<dbReference type="STRING" id="357750.A0A2S6C6P7"/>
<keyword evidence="10" id="KW-0479">Metal-binding</keyword>
<keyword evidence="13" id="KW-0234">DNA repair</keyword>
<keyword evidence="21" id="KW-1185">Reference proteome</keyword>
<keyword evidence="8" id="KW-0548">Nucleotidyltransferase</keyword>
<keyword evidence="9" id="KW-0235">DNA replication</keyword>
<name>A0A2S6C6P7_9PEZI</name>
<evidence type="ECO:0000256" key="11">
    <source>
        <dbReference type="ARBA" id="ARBA00022763"/>
    </source>
</evidence>
<evidence type="ECO:0000256" key="2">
    <source>
        <dbReference type="ARBA" id="ARBA00004123"/>
    </source>
</evidence>
<organism evidence="20 21">
    <name type="scientific">Cercospora berteroae</name>
    <dbReference type="NCBI Taxonomy" id="357750"/>
    <lineage>
        <taxon>Eukaryota</taxon>
        <taxon>Fungi</taxon>
        <taxon>Dikarya</taxon>
        <taxon>Ascomycota</taxon>
        <taxon>Pezizomycotina</taxon>
        <taxon>Dothideomycetes</taxon>
        <taxon>Dothideomycetidae</taxon>
        <taxon>Mycosphaerellales</taxon>
        <taxon>Mycosphaerellaceae</taxon>
        <taxon>Cercospora</taxon>
    </lineage>
</organism>
<dbReference type="InterPro" id="IPR028207">
    <property type="entry name" value="DNA_pol_B_palm_palm"/>
</dbReference>
<evidence type="ECO:0000256" key="4">
    <source>
        <dbReference type="ARBA" id="ARBA00012417"/>
    </source>
</evidence>
<evidence type="ECO:0000313" key="20">
    <source>
        <dbReference type="EMBL" id="PPJ55401.1"/>
    </source>
</evidence>
<evidence type="ECO:0000256" key="9">
    <source>
        <dbReference type="ARBA" id="ARBA00022705"/>
    </source>
</evidence>
<dbReference type="InterPro" id="IPR010996">
    <property type="entry name" value="HHH_MUS81"/>
</dbReference>
<dbReference type="SUPFAM" id="SSF81301">
    <property type="entry name" value="Nucleotidyltransferase"/>
    <property type="match status" value="1"/>
</dbReference>
<comment type="catalytic activity">
    <reaction evidence="16">
        <text>DNA(n) + a 2'-deoxyribonucleoside 5'-triphosphate = DNA(n+1) + diphosphate</text>
        <dbReference type="Rhea" id="RHEA:22508"/>
        <dbReference type="Rhea" id="RHEA-COMP:17339"/>
        <dbReference type="Rhea" id="RHEA-COMP:17340"/>
        <dbReference type="ChEBI" id="CHEBI:33019"/>
        <dbReference type="ChEBI" id="CHEBI:61560"/>
        <dbReference type="ChEBI" id="CHEBI:173112"/>
        <dbReference type="EC" id="2.7.7.7"/>
    </reaction>
</comment>
<dbReference type="InterPro" id="IPR043519">
    <property type="entry name" value="NT_sf"/>
</dbReference>
<feature type="domain" description="BRCT" evidence="19">
    <location>
        <begin position="159"/>
        <end position="255"/>
    </location>
</feature>
<dbReference type="InterPro" id="IPR022312">
    <property type="entry name" value="DNA_pol_X"/>
</dbReference>
<evidence type="ECO:0000256" key="13">
    <source>
        <dbReference type="ARBA" id="ARBA00023204"/>
    </source>
</evidence>
<evidence type="ECO:0000256" key="3">
    <source>
        <dbReference type="ARBA" id="ARBA00008323"/>
    </source>
</evidence>
<keyword evidence="12" id="KW-0239">DNA-directed DNA polymerase</keyword>
<dbReference type="SUPFAM" id="SSF47802">
    <property type="entry name" value="DNA polymerase beta, N-terminal domain-like"/>
    <property type="match status" value="1"/>
</dbReference>
<dbReference type="Proteomes" id="UP000237631">
    <property type="component" value="Unassembled WGS sequence"/>
</dbReference>
<dbReference type="EMBL" id="PNEN01000540">
    <property type="protein sequence ID" value="PPJ55401.1"/>
    <property type="molecule type" value="Genomic_DNA"/>
</dbReference>
<keyword evidence="6" id="KW-0237">DNA synthesis</keyword>
<dbReference type="SMART" id="SM00483">
    <property type="entry name" value="POLXc"/>
    <property type="match status" value="1"/>
</dbReference>
<dbReference type="GO" id="GO:0016829">
    <property type="term" value="F:lyase activity"/>
    <property type="evidence" value="ECO:0007669"/>
    <property type="project" value="UniProtKB-KW"/>
</dbReference>
<dbReference type="SUPFAM" id="SSF52113">
    <property type="entry name" value="BRCT domain"/>
    <property type="match status" value="1"/>
</dbReference>
<sequence length="737" mass="81403">MTSSMNDYLAKKKQVFDALDKLDDSSDDEPDLGRQASEDALKRAAARGQQKHAALASKAEKRPLARSISDNTGAVSGRDAYQDAATNSSPPKKSSACERRSVVPSSTDPKTANVPPKPPLPRGLRQTVSDISSGQRSKLGTTQVTGKRKRETSIKLVPEAIQVFRDLRLYFFPNNDSAPARRMRITKAREYGAVWHQTWDNDITHVVVDKSMTFDDLKKWLKVDSIPESVIVVNDVYPAECITYGVLLDPSPTRFAVKGFVPSKASGIDSVASDKSLKLKPAKGKAQMERRAETPPREDEVAVVASATTVGNPDDGSPDNPARVANSFQFPSVASNSELDDAIAKAKALQAMHIGEEEDEDRPNSSEGLESGEQEKKPGLQLVATRKTKFKEARDKWQCMQKNTGDNSDNPNSGTIEILQQMADYYGQAGDEWRIRAYRKAITTLKNHPIKVTTKEEAGALPNIGPRLAEKIEEIAFTNRLRRLENAKAEPSDQILQTFMGVYGAGIKQATEWVNQGYQTLDELLAKAHLTTNQRIGIEHYTDFNSRIPRAEVAQHGAIVRNALKQLDPTFEVIIGGSYRRGASDSGDIDCIITRPNTGAAHLRNIIMNQLVPSLTTQNFLVANLAMTSKDDGSKWHGASCLPGSKTWRRMDLLLVPPDEIGAALIYFTGNDIFNRSLRLLASTKGMRLNQRGLYKDVLRGKGREKLAEGALVEGRDEKRIFEVLGVKWRPPEERIC</sequence>
<dbReference type="SUPFAM" id="SSF81585">
    <property type="entry name" value="PsbU/PolX domain-like"/>
    <property type="match status" value="1"/>
</dbReference>
<dbReference type="Gene3D" id="3.40.50.10190">
    <property type="entry name" value="BRCT domain"/>
    <property type="match status" value="1"/>
</dbReference>
<dbReference type="InterPro" id="IPR036420">
    <property type="entry name" value="BRCT_dom_sf"/>
</dbReference>
<evidence type="ECO:0000259" key="19">
    <source>
        <dbReference type="PROSITE" id="PS50172"/>
    </source>
</evidence>
<dbReference type="InterPro" id="IPR018944">
    <property type="entry name" value="DNA_pol_lambd_fingers_domain"/>
</dbReference>
<keyword evidence="7" id="KW-0808">Transferase</keyword>
<comment type="subcellular location">
    <subcellularLocation>
        <location evidence="2">Nucleus</location>
    </subcellularLocation>
</comment>
<accession>A0A2S6C6P7</accession>
<evidence type="ECO:0000256" key="10">
    <source>
        <dbReference type="ARBA" id="ARBA00022723"/>
    </source>
</evidence>
<feature type="region of interest" description="Disordered" evidence="18">
    <location>
        <begin position="354"/>
        <end position="382"/>
    </location>
</feature>
<dbReference type="Gene3D" id="1.10.150.110">
    <property type="entry name" value="DNA polymerase beta, N-terminal domain-like"/>
    <property type="match status" value="1"/>
</dbReference>
<keyword evidence="14" id="KW-0456">Lyase</keyword>
<feature type="compositionally biased region" description="Basic and acidic residues" evidence="18">
    <location>
        <begin position="286"/>
        <end position="300"/>
    </location>
</feature>
<dbReference type="InterPro" id="IPR002054">
    <property type="entry name" value="DNA-dir_DNA_pol_X"/>
</dbReference>
<gene>
    <name evidence="20" type="ORF">CBER1_02753</name>
</gene>
<dbReference type="PRINTS" id="PR00870">
    <property type="entry name" value="DNAPOLXBETA"/>
</dbReference>
<dbReference type="Pfam" id="PF14791">
    <property type="entry name" value="DNA_pol_B_thumb"/>
    <property type="match status" value="1"/>
</dbReference>
<keyword evidence="15" id="KW-0539">Nucleus</keyword>
<evidence type="ECO:0000256" key="1">
    <source>
        <dbReference type="ARBA" id="ARBA00001936"/>
    </source>
</evidence>
<dbReference type="InterPro" id="IPR029398">
    <property type="entry name" value="PolB_thumb"/>
</dbReference>
<feature type="compositionally biased region" description="Polar residues" evidence="18">
    <location>
        <begin position="126"/>
        <end position="145"/>
    </location>
</feature>
<evidence type="ECO:0000256" key="18">
    <source>
        <dbReference type="SAM" id="MobiDB-lite"/>
    </source>
</evidence>
<feature type="region of interest" description="Disordered" evidence="18">
    <location>
        <begin position="21"/>
        <end position="150"/>
    </location>
</feature>
<dbReference type="GO" id="GO:0003677">
    <property type="term" value="F:DNA binding"/>
    <property type="evidence" value="ECO:0007669"/>
    <property type="project" value="InterPro"/>
</dbReference>
<dbReference type="OrthoDB" id="205514at2759"/>
<feature type="active site" description="Nucleophile; Schiff-base intermediate with DNA; for 5'-dRP lyase activity" evidence="17">
    <location>
        <position position="471"/>
    </location>
</feature>
<dbReference type="PROSITE" id="PS50172">
    <property type="entry name" value="BRCT"/>
    <property type="match status" value="1"/>
</dbReference>
<dbReference type="GO" id="GO:0005634">
    <property type="term" value="C:nucleus"/>
    <property type="evidence" value="ECO:0007669"/>
    <property type="project" value="UniProtKB-SubCell"/>
</dbReference>
<dbReference type="Pfam" id="PF10391">
    <property type="entry name" value="DNA_pol_lambd_f"/>
    <property type="match status" value="1"/>
</dbReference>
<evidence type="ECO:0000256" key="12">
    <source>
        <dbReference type="ARBA" id="ARBA00022932"/>
    </source>
</evidence>
<evidence type="ECO:0000256" key="5">
    <source>
        <dbReference type="ARBA" id="ARBA00016513"/>
    </source>
</evidence>
<dbReference type="GO" id="GO:0046872">
    <property type="term" value="F:metal ion binding"/>
    <property type="evidence" value="ECO:0007669"/>
    <property type="project" value="UniProtKB-KW"/>
</dbReference>
<dbReference type="Gene3D" id="3.30.460.10">
    <property type="entry name" value="Beta Polymerase, domain 2"/>
    <property type="match status" value="1"/>
</dbReference>
<dbReference type="PANTHER" id="PTHR11276:SF28">
    <property type="entry name" value="DNA POLYMERASE LAMBDA"/>
    <property type="match status" value="1"/>
</dbReference>
<dbReference type="GO" id="GO:0006303">
    <property type="term" value="P:double-strand break repair via nonhomologous end joining"/>
    <property type="evidence" value="ECO:0007669"/>
    <property type="project" value="TreeGrafter"/>
</dbReference>
<dbReference type="Pfam" id="PF14792">
    <property type="entry name" value="DNA_pol_B_palm"/>
    <property type="match status" value="1"/>
</dbReference>
<proteinExistence type="inferred from homology"/>
<reference evidence="21" key="1">
    <citation type="journal article" date="2017" name="bioRxiv">
        <title>Conservation of a gene cluster reveals novel cercosporin biosynthetic mechanisms and extends production to the genus Colletotrichum.</title>
        <authorList>
            <person name="de Jonge R."/>
            <person name="Ebert M.K."/>
            <person name="Huitt-Roehl C.R."/>
            <person name="Pal P."/>
            <person name="Suttle J.C."/>
            <person name="Spanner R.E."/>
            <person name="Neubauer J.D."/>
            <person name="Jurick W.M.II."/>
            <person name="Stott K.A."/>
            <person name="Secor G.A."/>
            <person name="Thomma B.P.H.J."/>
            <person name="Van de Peer Y."/>
            <person name="Townsend C.A."/>
            <person name="Bolton M.D."/>
        </authorList>
    </citation>
    <scope>NUCLEOTIDE SEQUENCE [LARGE SCALE GENOMIC DNA]</scope>
    <source>
        <strain evidence="21">CBS538.71</strain>
    </source>
</reference>
<feature type="region of interest" description="Disordered" evidence="18">
    <location>
        <begin position="279"/>
        <end position="301"/>
    </location>
</feature>
<dbReference type="InterPro" id="IPR001357">
    <property type="entry name" value="BRCT_dom"/>
</dbReference>
<dbReference type="EC" id="2.7.7.7" evidence="4"/>
<dbReference type="PANTHER" id="PTHR11276">
    <property type="entry name" value="DNA POLYMERASE TYPE-X FAMILY MEMBER"/>
    <property type="match status" value="1"/>
</dbReference>
<dbReference type="FunFam" id="3.30.210.10:FF:000001">
    <property type="entry name" value="DNA polymerase lambda"/>
    <property type="match status" value="1"/>
</dbReference>
<keyword evidence="11" id="KW-0227">DNA damage</keyword>
<dbReference type="InterPro" id="IPR037160">
    <property type="entry name" value="DNA_Pol_thumb_sf"/>
</dbReference>
<comment type="cofactor">
    <cofactor evidence="1">
        <name>Mn(2+)</name>
        <dbReference type="ChEBI" id="CHEBI:29035"/>
    </cofactor>
</comment>
<evidence type="ECO:0000256" key="7">
    <source>
        <dbReference type="ARBA" id="ARBA00022679"/>
    </source>
</evidence>
<dbReference type="AlphaFoldDB" id="A0A2S6C6P7"/>
<comment type="similarity">
    <text evidence="3">Belongs to the DNA polymerase type-X family.</text>
</comment>
<dbReference type="InterPro" id="IPR002008">
    <property type="entry name" value="DNA_pol_X_beta-like"/>
</dbReference>
<evidence type="ECO:0000256" key="15">
    <source>
        <dbReference type="ARBA" id="ARBA00023242"/>
    </source>
</evidence>
<dbReference type="FunFam" id="1.10.150.110:FF:000005">
    <property type="entry name" value="DNA polymerase POL4"/>
    <property type="match status" value="1"/>
</dbReference>
<dbReference type="Gene3D" id="3.30.210.10">
    <property type="entry name" value="DNA polymerase, thumb domain"/>
    <property type="match status" value="1"/>
</dbReference>
<dbReference type="InterPro" id="IPR027421">
    <property type="entry name" value="DNA_pol_lamdba_lyase_dom_sf"/>
</dbReference>
<dbReference type="FunFam" id="1.10.150.20:FF:000010">
    <property type="entry name" value="DNA polymerase lambda"/>
    <property type="match status" value="1"/>
</dbReference>
<evidence type="ECO:0000313" key="21">
    <source>
        <dbReference type="Proteomes" id="UP000237631"/>
    </source>
</evidence>
<evidence type="ECO:0000256" key="6">
    <source>
        <dbReference type="ARBA" id="ARBA00022634"/>
    </source>
</evidence>
<dbReference type="GO" id="GO:0003887">
    <property type="term" value="F:DNA-directed DNA polymerase activity"/>
    <property type="evidence" value="ECO:0007669"/>
    <property type="project" value="UniProtKB-KW"/>
</dbReference>
<comment type="caution">
    <text evidence="20">The sequence shown here is derived from an EMBL/GenBank/DDBJ whole genome shotgun (WGS) entry which is preliminary data.</text>
</comment>
<evidence type="ECO:0000256" key="14">
    <source>
        <dbReference type="ARBA" id="ARBA00023239"/>
    </source>
</evidence>
<dbReference type="PRINTS" id="PR00869">
    <property type="entry name" value="DNAPOLX"/>
</dbReference>
<dbReference type="Pfam" id="PF14716">
    <property type="entry name" value="HHH_8"/>
    <property type="match status" value="1"/>
</dbReference>
<dbReference type="Gene3D" id="1.10.150.20">
    <property type="entry name" value="5' to 3' exonuclease, C-terminal subdomain"/>
    <property type="match status" value="1"/>
</dbReference>
<evidence type="ECO:0000256" key="17">
    <source>
        <dbReference type="PIRSR" id="PIRSR622312-50"/>
    </source>
</evidence>
<protein>
    <recommendedName>
        <fullName evidence="5">DNA polymerase lambda</fullName>
        <ecNumber evidence="4">2.7.7.7</ecNumber>
    </recommendedName>
</protein>
<evidence type="ECO:0000256" key="8">
    <source>
        <dbReference type="ARBA" id="ARBA00022695"/>
    </source>
</evidence>
<evidence type="ECO:0000256" key="16">
    <source>
        <dbReference type="ARBA" id="ARBA00049244"/>
    </source>
</evidence>
<dbReference type="CDD" id="cd00141">
    <property type="entry name" value="NT_POLXc"/>
    <property type="match status" value="1"/>
</dbReference>